<dbReference type="AlphaFoldDB" id="A0A2J5Q1P5"/>
<comment type="caution">
    <text evidence="1">The sequence shown here is derived from an EMBL/GenBank/DDBJ whole genome shotgun (WGS) entry which is preliminary data.</text>
</comment>
<name>A0A2J5Q1P5_9ENTR</name>
<evidence type="ECO:0008006" key="3">
    <source>
        <dbReference type="Google" id="ProtNLM"/>
    </source>
</evidence>
<evidence type="ECO:0000313" key="2">
    <source>
        <dbReference type="Proteomes" id="UP000234667"/>
    </source>
</evidence>
<reference evidence="1 2" key="2">
    <citation type="submission" date="2018-01" db="EMBL/GenBank/DDBJ databases">
        <title>Genomic study of Klebsiella pneumoniae.</title>
        <authorList>
            <person name="Yang Y."/>
            <person name="Bicalho R."/>
        </authorList>
    </citation>
    <scope>NUCLEOTIDE SEQUENCE [LARGE SCALE GENOMIC DNA]</scope>
    <source>
        <strain evidence="1 2">A10</strain>
    </source>
</reference>
<reference evidence="1 2" key="1">
    <citation type="submission" date="2017-11" db="EMBL/GenBank/DDBJ databases">
        <authorList>
            <person name="Han C.G."/>
        </authorList>
    </citation>
    <scope>NUCLEOTIDE SEQUENCE [LARGE SCALE GENOMIC DNA]</scope>
    <source>
        <strain evidence="1 2">A10</strain>
    </source>
</reference>
<sequence length="361" mass="40037">MPRNWNRHFELQLIDENGEGISLSDFKVTFSVERNDNRWPAMALVKIYNLAPETQNRIMRREYSKITLIAGYDGLDSTSSDTVSASEVGKVRYVTNDTINSPDGSNYGVIFSGDIAFTVEGKDNITDRYVRIQAFDGDKAFMEAQISTSLAAGYTLSDEYNLLMKHLEPFGIRKGVEPVFPDTVYPRAASYHGLVNNYLSRLADDLRATWQFSFGKVDFIQQDVAKHRAIVLNADTGLVGMPQQTIGGGVNVTCLINSFIQLHGLIQLDQASVYRAQLSNEQVIQAGGLAPEQEINGNLVTSGLAQRENPASVATDGVYIVRYLSYRGDTRGQDWYMDLACEARGNADVPSDSYLLKRAPS</sequence>
<evidence type="ECO:0000313" key="1">
    <source>
        <dbReference type="EMBL" id="PLO71910.1"/>
    </source>
</evidence>
<gene>
    <name evidence="1" type="ORF">CWN49_08955</name>
</gene>
<accession>A0A2J5Q1P5</accession>
<dbReference type="Proteomes" id="UP000234667">
    <property type="component" value="Unassembled WGS sequence"/>
</dbReference>
<protein>
    <recommendedName>
        <fullName evidence="3">Bacteriophage protein</fullName>
    </recommendedName>
</protein>
<proteinExistence type="predicted"/>
<organism evidence="1 2">
    <name type="scientific">Klebsiella michiganensis</name>
    <dbReference type="NCBI Taxonomy" id="1134687"/>
    <lineage>
        <taxon>Bacteria</taxon>
        <taxon>Pseudomonadati</taxon>
        <taxon>Pseudomonadota</taxon>
        <taxon>Gammaproteobacteria</taxon>
        <taxon>Enterobacterales</taxon>
        <taxon>Enterobacteriaceae</taxon>
        <taxon>Klebsiella/Raoultella group</taxon>
        <taxon>Klebsiella</taxon>
    </lineage>
</organism>
<dbReference type="EMBL" id="PIDR01000197">
    <property type="protein sequence ID" value="PLO71910.1"/>
    <property type="molecule type" value="Genomic_DNA"/>
</dbReference>